<dbReference type="NCBIfam" id="TIGR01173">
    <property type="entry name" value="glmU"/>
    <property type="match status" value="1"/>
</dbReference>
<dbReference type="EMBL" id="LXLT01000002">
    <property type="protein sequence ID" value="OFD86375.1"/>
    <property type="molecule type" value="Genomic_DNA"/>
</dbReference>
<dbReference type="GO" id="GO:0009252">
    <property type="term" value="P:peptidoglycan biosynthetic process"/>
    <property type="evidence" value="ECO:0007669"/>
    <property type="project" value="UniProtKB-UniRule"/>
</dbReference>
<feature type="region of interest" description="Linker" evidence="20">
    <location>
        <begin position="231"/>
        <end position="251"/>
    </location>
</feature>
<comment type="function">
    <text evidence="19 20">Catalyzes the last two sequential reactions in the de novo biosynthetic pathway for UDP-N-acetylglucosamine (UDP-GlcNAc). The C-terminal domain catalyzes the transfer of acetyl group from acetyl coenzyme A to glucosamine-1-phosphate (GlcN-1-P) to produce N-acetylglucosamine-1-phosphate (GlcNAc-1-P), which is converted into UDP-GlcNAc by the transfer of uridine 5-monophosphate (from uridine 5-triphosphate), a reaction catalyzed by the N-terminal domain.</text>
</comment>
<dbReference type="GO" id="GO:0005737">
    <property type="term" value="C:cytoplasm"/>
    <property type="evidence" value="ECO:0007669"/>
    <property type="project" value="UniProtKB-SubCell"/>
</dbReference>
<feature type="binding site" evidence="20">
    <location>
        <position position="103"/>
    </location>
    <ligand>
        <name>Mg(2+)</name>
        <dbReference type="ChEBI" id="CHEBI:18420"/>
    </ligand>
</feature>
<evidence type="ECO:0000256" key="13">
    <source>
        <dbReference type="ARBA" id="ARBA00022984"/>
    </source>
</evidence>
<dbReference type="GO" id="GO:0016020">
    <property type="term" value="C:membrane"/>
    <property type="evidence" value="ECO:0007669"/>
    <property type="project" value="GOC"/>
</dbReference>
<feature type="active site" description="Proton acceptor" evidence="20">
    <location>
        <position position="363"/>
    </location>
</feature>
<evidence type="ECO:0000256" key="17">
    <source>
        <dbReference type="ARBA" id="ARBA00048247"/>
    </source>
</evidence>
<dbReference type="Proteomes" id="UP000190696">
    <property type="component" value="Unassembled WGS sequence"/>
</dbReference>
<comment type="pathway">
    <text evidence="20">Bacterial outer membrane biogenesis; LPS lipid A biosynthesis.</text>
</comment>
<dbReference type="GeneID" id="66264899"/>
<evidence type="ECO:0000256" key="8">
    <source>
        <dbReference type="ARBA" id="ARBA00022695"/>
    </source>
</evidence>
<evidence type="ECO:0000256" key="16">
    <source>
        <dbReference type="ARBA" id="ARBA00023316"/>
    </source>
</evidence>
<evidence type="ECO:0000313" key="42">
    <source>
        <dbReference type="Proteomes" id="UP000236165"/>
    </source>
</evidence>
<keyword evidence="9 20" id="KW-0479">Metal-binding</keyword>
<keyword evidence="6 20" id="KW-0963">Cytoplasm</keyword>
<evidence type="ECO:0000313" key="35">
    <source>
        <dbReference type="Proteomes" id="UP000065797"/>
    </source>
</evidence>
<evidence type="ECO:0000256" key="1">
    <source>
        <dbReference type="ARBA" id="ARBA00004496"/>
    </source>
</evidence>
<keyword evidence="14 20" id="KW-0511">Multifunctional enzyme</keyword>
<dbReference type="Gene3D" id="3.90.550.10">
    <property type="entry name" value="Spore Coat Polysaccharide Biosynthesis Protein SpsA, Chain A"/>
    <property type="match status" value="1"/>
</dbReference>
<dbReference type="NCBIfam" id="NF010934">
    <property type="entry name" value="PRK14354.1"/>
    <property type="match status" value="1"/>
</dbReference>
<dbReference type="InterPro" id="IPR018357">
    <property type="entry name" value="Hexapep_transf_CS"/>
</dbReference>
<keyword evidence="12 20" id="KW-0133">Cell shape</keyword>
<dbReference type="InterPro" id="IPR056729">
    <property type="entry name" value="GMPPB_C"/>
</dbReference>
<evidence type="ECO:0000313" key="30">
    <source>
        <dbReference type="EMBL" id="PJN70418.1"/>
    </source>
</evidence>
<dbReference type="EC" id="2.3.1.157" evidence="20"/>
<keyword evidence="44" id="KW-1185">Reference proteome</keyword>
<evidence type="ECO:0000256" key="11">
    <source>
        <dbReference type="ARBA" id="ARBA00022842"/>
    </source>
</evidence>
<evidence type="ECO:0000256" key="6">
    <source>
        <dbReference type="ARBA" id="ARBA00022490"/>
    </source>
</evidence>
<dbReference type="AlphaFoldDB" id="A0A084ITD0"/>
<dbReference type="EMBL" id="MRWU01000022">
    <property type="protein sequence ID" value="OSX90026.1"/>
    <property type="molecule type" value="Genomic_DNA"/>
</dbReference>
<reference evidence="23 39" key="8">
    <citation type="submission" date="2017-04" db="EMBL/GenBank/DDBJ databases">
        <title>The Characteristic of a Fine Plant Growth-Promoting Rhizobacteria Bacillus mycoides Gnyt1 and its Whole Genome Sequencing Analysis.</title>
        <authorList>
            <person name="Li J.H."/>
            <person name="Yao T."/>
        </authorList>
    </citation>
    <scope>NUCLEOTIDE SEQUENCE [LARGE SCALE GENOMIC DNA]</scope>
    <source>
        <strain evidence="23 39">Gnyt1</strain>
    </source>
</reference>
<dbReference type="Proteomes" id="UP000065797">
    <property type="component" value="Unassembled WGS sequence"/>
</dbReference>
<dbReference type="GO" id="GO:0000902">
    <property type="term" value="P:cell morphogenesis"/>
    <property type="evidence" value="ECO:0007669"/>
    <property type="project" value="UniProtKB-UniRule"/>
</dbReference>
<dbReference type="Proteomes" id="UP000195696">
    <property type="component" value="Unassembled WGS sequence"/>
</dbReference>
<dbReference type="EMBL" id="CP065877">
    <property type="protein sequence ID" value="QQA16107.1"/>
    <property type="molecule type" value="Genomic_DNA"/>
</dbReference>
<feature type="binding site" evidence="20">
    <location>
        <begin position="78"/>
        <end position="79"/>
    </location>
    <ligand>
        <name>UDP-N-acetyl-alpha-D-glucosamine</name>
        <dbReference type="ChEBI" id="CHEBI:57705"/>
    </ligand>
</feature>
<dbReference type="FunFam" id="3.90.550.10:FF:000006">
    <property type="entry name" value="Bifunctional protein GlmU"/>
    <property type="match status" value="1"/>
</dbReference>
<dbReference type="InterPro" id="IPR001451">
    <property type="entry name" value="Hexapep"/>
</dbReference>
<evidence type="ECO:0000313" key="40">
    <source>
        <dbReference type="Proteomes" id="UP000194131"/>
    </source>
</evidence>
<feature type="binding site" evidence="20">
    <location>
        <position position="23"/>
    </location>
    <ligand>
        <name>UDP-N-acetyl-alpha-D-glucosamine</name>
        <dbReference type="ChEBI" id="CHEBI:57705"/>
    </ligand>
</feature>
<evidence type="ECO:0000259" key="21">
    <source>
        <dbReference type="Pfam" id="PF00483"/>
    </source>
</evidence>
<keyword evidence="13 20" id="KW-0573">Peptidoglycan synthesis</keyword>
<evidence type="ECO:0000313" key="34">
    <source>
        <dbReference type="Proteomes" id="UP000006976"/>
    </source>
</evidence>
<feature type="binding site" evidence="20">
    <location>
        <position position="155"/>
    </location>
    <ligand>
        <name>UDP-N-acetyl-alpha-D-glucosamine</name>
        <dbReference type="ChEBI" id="CHEBI:57705"/>
    </ligand>
</feature>
<evidence type="ECO:0000313" key="27">
    <source>
        <dbReference type="EMBL" id="OFE02560.1"/>
    </source>
</evidence>
<dbReference type="GO" id="GO:0019134">
    <property type="term" value="F:glucosamine-1-phosphate N-acetyltransferase activity"/>
    <property type="evidence" value="ECO:0007669"/>
    <property type="project" value="UniProtKB-UniRule"/>
</dbReference>
<reference evidence="32 43" key="9">
    <citation type="submission" date="2018-08" db="EMBL/GenBank/DDBJ databases">
        <title>Freshwater and sediment microbial communities from various areas in North America, analyzing microbe dynamics in response to fracking.</title>
        <authorList>
            <person name="Lamendella R."/>
        </authorList>
    </citation>
    <scope>NUCLEOTIDE SEQUENCE [LARGE SCALE GENOMIC DNA]</scope>
    <source>
        <strain evidence="32 43">DB-1</strain>
    </source>
</reference>
<dbReference type="PATRIC" id="fig|1405.14.peg.3571"/>
<evidence type="ECO:0000259" key="22">
    <source>
        <dbReference type="Pfam" id="PF25087"/>
    </source>
</evidence>
<comment type="caution">
    <text evidence="20">Lacks conserved residue(s) required for the propagation of feature annotation.</text>
</comment>
<evidence type="ECO:0000313" key="28">
    <source>
        <dbReference type="EMBL" id="OOR03897.1"/>
    </source>
</evidence>
<comment type="similarity">
    <text evidence="5 20">In the N-terminal section; belongs to the N-acetylglucosamine-1-phosphate uridyltransferase family.</text>
</comment>
<feature type="domain" description="Mannose-1-phosphate guanyltransferase C-terminal" evidence="22">
    <location>
        <begin position="266"/>
        <end position="352"/>
    </location>
</feature>
<evidence type="ECO:0000313" key="26">
    <source>
        <dbReference type="EMBL" id="OFD86375.1"/>
    </source>
</evidence>
<evidence type="ECO:0000256" key="4">
    <source>
        <dbReference type="ARBA" id="ARBA00007707"/>
    </source>
</evidence>
<dbReference type="EMBL" id="MUAI01000032">
    <property type="protein sequence ID" value="OOR03897.1"/>
    <property type="molecule type" value="Genomic_DNA"/>
</dbReference>
<feature type="binding site" evidence="20">
    <location>
        <begin position="386"/>
        <end position="387"/>
    </location>
    <ligand>
        <name>acetyl-CoA</name>
        <dbReference type="ChEBI" id="CHEBI:57288"/>
    </ligand>
</feature>
<feature type="binding site" evidence="20">
    <location>
        <position position="140"/>
    </location>
    <ligand>
        <name>UDP-N-acetyl-alpha-D-glucosamine</name>
        <dbReference type="ChEBI" id="CHEBI:57705"/>
    </ligand>
</feature>
<evidence type="ECO:0000256" key="9">
    <source>
        <dbReference type="ARBA" id="ARBA00022723"/>
    </source>
</evidence>
<feature type="binding site" evidence="20">
    <location>
        <position position="351"/>
    </location>
    <ligand>
        <name>UDP-N-acetyl-alpha-D-glucosamine</name>
        <dbReference type="ChEBI" id="CHEBI:57705"/>
    </ligand>
</feature>
<name>A0A084ITD0_BACMY</name>
<evidence type="ECO:0000313" key="38">
    <source>
        <dbReference type="Proteomes" id="UP000190696"/>
    </source>
</evidence>
<feature type="binding site" evidence="20">
    <location>
        <position position="366"/>
    </location>
    <ligand>
        <name>UDP-N-acetyl-alpha-D-glucosamine</name>
        <dbReference type="ChEBI" id="CHEBI:57705"/>
    </ligand>
</feature>
<evidence type="ECO:0000313" key="31">
    <source>
        <dbReference type="EMBL" id="QQA16107.1"/>
    </source>
</evidence>
<dbReference type="EMBL" id="CP020743">
    <property type="protein sequence ID" value="ARJ19834.1"/>
    <property type="molecule type" value="Genomic_DNA"/>
</dbReference>
<dbReference type="RefSeq" id="WP_002091584.1">
    <property type="nucleotide sequence ID" value="NZ_CAKJWQ010000022.1"/>
</dbReference>
<evidence type="ECO:0000313" key="39">
    <source>
        <dbReference type="Proteomes" id="UP000192932"/>
    </source>
</evidence>
<feature type="binding site" evidence="20">
    <location>
        <position position="333"/>
    </location>
    <ligand>
        <name>UDP-N-acetyl-alpha-D-glucosamine</name>
        <dbReference type="ChEBI" id="CHEBI:57705"/>
    </ligand>
</feature>
<dbReference type="PANTHER" id="PTHR43584">
    <property type="entry name" value="NUCLEOTIDYL TRANSFERASE"/>
    <property type="match status" value="1"/>
</dbReference>
<comment type="subunit">
    <text evidence="20">Homotrimer.</text>
</comment>
<evidence type="ECO:0000256" key="5">
    <source>
        <dbReference type="ARBA" id="ARBA00007947"/>
    </source>
</evidence>
<keyword evidence="11 20" id="KW-0460">Magnesium</keyword>
<dbReference type="EMBL" id="FMAK01000002">
    <property type="protein sequence ID" value="SCB66116.1"/>
    <property type="molecule type" value="Genomic_DNA"/>
</dbReference>
<keyword evidence="16 20" id="KW-0961">Cell wall biogenesis/degradation</keyword>
<reference evidence="31 44" key="10">
    <citation type="submission" date="2020-12" db="EMBL/GenBank/DDBJ databases">
        <title>FDA dAtabase for Regulatory Grade micrObial Sequences (FDA-ARGOS): Supporting development and validation of Infectious Disease Dx tests.</title>
        <authorList>
            <person name="Nelson B."/>
            <person name="Plummer A."/>
            <person name="Tallon L."/>
            <person name="Sadzewicz L."/>
            <person name="Zhao X."/>
            <person name="Boylan J."/>
            <person name="Ott S."/>
            <person name="Bowen H."/>
            <person name="Vavikolanu K."/>
            <person name="Mehta A."/>
            <person name="Aluvathingal J."/>
            <person name="Nadendla S."/>
            <person name="Myers T."/>
            <person name="Yan Y."/>
            <person name="Sichtig H."/>
        </authorList>
    </citation>
    <scope>NUCLEOTIDE SEQUENCE [LARGE SCALE GENOMIC DNA]</scope>
    <source>
        <strain evidence="31 44">FDAARGOS_924</strain>
    </source>
</reference>
<reference evidence="30 42" key="5">
    <citation type="submission" date="2016-10" db="EMBL/GenBank/DDBJ databases">
        <title>Genome Sequence of Bacillus weihenstephanensis GM6LP.</title>
        <authorList>
            <person name="Poehlein A."/>
            <person name="Wemheuer F."/>
            <person name="Hollensteiner J."/>
            <person name="Wemheuer B."/>
        </authorList>
    </citation>
    <scope>NUCLEOTIDE SEQUENCE [LARGE SCALE GENOMIC DNA]</scope>
    <source>
        <strain evidence="30 42">GM6LP</strain>
    </source>
</reference>
<protein>
    <recommendedName>
        <fullName evidence="20">Bifunctional protein GlmU</fullName>
    </recommendedName>
    <domain>
        <recommendedName>
            <fullName evidence="20">UDP-N-acetylglucosamine pyrophosphorylase</fullName>
            <ecNumber evidence="20">2.7.7.23</ecNumber>
        </recommendedName>
        <alternativeName>
            <fullName evidence="20">N-acetylglucosamine-1-phosphate uridyltransferase</fullName>
        </alternativeName>
    </domain>
    <domain>
        <recommendedName>
            <fullName evidence="20">Glucosamine-1-phosphate N-acetyltransferase</fullName>
            <ecNumber evidence="20">2.3.1.157</ecNumber>
        </recommendedName>
    </domain>
</protein>
<keyword evidence="7 20" id="KW-0808">Transferase</keyword>
<dbReference type="InterPro" id="IPR005882">
    <property type="entry name" value="Bifunctional_GlmU"/>
</dbReference>
<dbReference type="PANTHER" id="PTHR43584:SF3">
    <property type="entry name" value="BIFUNCTIONAL PROTEIN GLMU"/>
    <property type="match status" value="1"/>
</dbReference>
<dbReference type="SUPFAM" id="SSF53448">
    <property type="entry name" value="Nucleotide-diphospho-sugar transferases"/>
    <property type="match status" value="1"/>
</dbReference>
<feature type="binding site" evidence="20">
    <location>
        <position position="377"/>
    </location>
    <ligand>
        <name>UDP-N-acetyl-alpha-D-glucosamine</name>
        <dbReference type="ChEBI" id="CHEBI:57705"/>
    </ligand>
</feature>
<dbReference type="GO" id="GO:0000287">
    <property type="term" value="F:magnesium ion binding"/>
    <property type="evidence" value="ECO:0007669"/>
    <property type="project" value="UniProtKB-UniRule"/>
</dbReference>
<evidence type="ECO:0000313" key="24">
    <source>
        <dbReference type="EMBL" id="EJR45993.1"/>
    </source>
</evidence>
<evidence type="ECO:0000256" key="10">
    <source>
        <dbReference type="ARBA" id="ARBA00022737"/>
    </source>
</evidence>
<evidence type="ECO:0000256" key="3">
    <source>
        <dbReference type="ARBA" id="ARBA00005208"/>
    </source>
</evidence>
<evidence type="ECO:0000313" key="25">
    <source>
        <dbReference type="EMBL" id="KWU60826.1"/>
    </source>
</evidence>
<dbReference type="PATRIC" id="fig|86662.23.peg.38"/>
<dbReference type="Proteomes" id="UP000194131">
    <property type="component" value="Unassembled WGS sequence"/>
</dbReference>
<dbReference type="KEGG" id="bmyo:BG05_458"/>
<reference evidence="28 38" key="7">
    <citation type="submission" date="2017-01" db="EMBL/GenBank/DDBJ databases">
        <title>Bacillus cereus isolates.</title>
        <authorList>
            <person name="Beno S.M."/>
        </authorList>
    </citation>
    <scope>NUCLEOTIDE SEQUENCE [LARGE SCALE GENOMIC DNA]</scope>
    <source>
        <strain evidence="28 38">FSL W7-1108</strain>
    </source>
</reference>
<dbReference type="CDD" id="cd03353">
    <property type="entry name" value="LbH_GlmU_C"/>
    <property type="match status" value="1"/>
</dbReference>
<evidence type="ECO:0000256" key="18">
    <source>
        <dbReference type="ARBA" id="ARBA00048493"/>
    </source>
</evidence>
<dbReference type="Proteomes" id="UP000256530">
    <property type="component" value="Unassembled WGS sequence"/>
</dbReference>
<dbReference type="Pfam" id="PF00483">
    <property type="entry name" value="NTP_transferase"/>
    <property type="match status" value="1"/>
</dbReference>
<dbReference type="InterPro" id="IPR011004">
    <property type="entry name" value="Trimer_LpxA-like_sf"/>
</dbReference>
<keyword evidence="8 20" id="KW-0548">Nucleotidyltransferase</keyword>
<evidence type="ECO:0000256" key="15">
    <source>
        <dbReference type="ARBA" id="ARBA00023315"/>
    </source>
</evidence>
<dbReference type="HAMAP" id="MF_01631">
    <property type="entry name" value="GlmU"/>
    <property type="match status" value="1"/>
</dbReference>
<organism evidence="28 38">
    <name type="scientific">Bacillus mycoides</name>
    <dbReference type="NCBI Taxonomy" id="1405"/>
    <lineage>
        <taxon>Bacteria</taxon>
        <taxon>Bacillati</taxon>
        <taxon>Bacillota</taxon>
        <taxon>Bacilli</taxon>
        <taxon>Bacillales</taxon>
        <taxon>Bacillaceae</taxon>
        <taxon>Bacillus</taxon>
        <taxon>Bacillus cereus group</taxon>
    </lineage>
</organism>
<comment type="similarity">
    <text evidence="4 20">In the C-terminal section; belongs to the transferase hexapeptide repeat family.</text>
</comment>
<evidence type="ECO:0000256" key="20">
    <source>
        <dbReference type="HAMAP-Rule" id="MF_01631"/>
    </source>
</evidence>
<evidence type="ECO:0000256" key="2">
    <source>
        <dbReference type="ARBA" id="ARBA00005166"/>
    </source>
</evidence>
<dbReference type="EMBL" id="AHEV01000001">
    <property type="protein sequence ID" value="EJR45993.1"/>
    <property type="molecule type" value="Genomic_DNA"/>
</dbReference>
<proteinExistence type="inferred from homology"/>
<evidence type="ECO:0000313" key="23">
    <source>
        <dbReference type="EMBL" id="ARJ19834.1"/>
    </source>
</evidence>
<evidence type="ECO:0000256" key="19">
    <source>
        <dbReference type="ARBA" id="ARBA00049628"/>
    </source>
</evidence>
<feature type="binding site" evidence="20">
    <location>
        <position position="440"/>
    </location>
    <ligand>
        <name>acetyl-CoA</name>
        <dbReference type="ChEBI" id="CHEBI:57288"/>
    </ligand>
</feature>
<evidence type="ECO:0000313" key="44">
    <source>
        <dbReference type="Proteomes" id="UP000596196"/>
    </source>
</evidence>
<dbReference type="EMBL" id="MKZQ01000032">
    <property type="protein sequence ID" value="PJN70418.1"/>
    <property type="molecule type" value="Genomic_DNA"/>
</dbReference>
<dbReference type="GO" id="GO:0008360">
    <property type="term" value="P:regulation of cell shape"/>
    <property type="evidence" value="ECO:0007669"/>
    <property type="project" value="UniProtKB-KW"/>
</dbReference>
<feature type="binding site" evidence="20">
    <location>
        <position position="228"/>
    </location>
    <ligand>
        <name>UDP-N-acetyl-alpha-D-glucosamine</name>
        <dbReference type="ChEBI" id="CHEBI:57705"/>
    </ligand>
</feature>
<dbReference type="EMBL" id="LRPH01000058">
    <property type="protein sequence ID" value="KWU60826.1"/>
    <property type="molecule type" value="Genomic_DNA"/>
</dbReference>
<keyword evidence="10 20" id="KW-0677">Repeat</keyword>
<dbReference type="GO" id="GO:0003977">
    <property type="term" value="F:UDP-N-acetylglucosamine diphosphorylase activity"/>
    <property type="evidence" value="ECO:0007669"/>
    <property type="project" value="UniProtKB-UniRule"/>
</dbReference>
<dbReference type="InterPro" id="IPR038009">
    <property type="entry name" value="GlmU_C_LbH"/>
</dbReference>
<dbReference type="EMBL" id="QTTY01000037">
    <property type="protein sequence ID" value="REF19249.1"/>
    <property type="molecule type" value="Genomic_DNA"/>
</dbReference>
<keyword evidence="15 20" id="KW-0012">Acyltransferase</keyword>
<dbReference type="Proteomes" id="UP000006976">
    <property type="component" value="Unassembled WGS sequence"/>
</dbReference>
<reference evidence="25 35" key="2">
    <citation type="submission" date="2016-01" db="EMBL/GenBank/DDBJ databases">
        <authorList>
            <person name="McClelland M."/>
            <person name="Jain A."/>
            <person name="Saraogi P."/>
            <person name="Mendelson R."/>
            <person name="Westerman R."/>
            <person name="SanMiguel P."/>
            <person name="Csonka L."/>
        </authorList>
    </citation>
    <scope>NUCLEOTIDE SEQUENCE [LARGE SCALE GENOMIC DNA]</scope>
    <source>
        <strain evidence="25 35">PE8-15</strain>
    </source>
</reference>
<comment type="pathway">
    <text evidence="3 20">Nucleotide-sugar biosynthesis; UDP-N-acetyl-alpha-D-glucosamine biosynthesis; UDP-N-acetyl-alpha-D-glucosamine from N-acetyl-alpha-D-glucosamine 1-phosphate: step 1/1.</text>
</comment>
<dbReference type="InterPro" id="IPR029044">
    <property type="entry name" value="Nucleotide-diphossugar_trans"/>
</dbReference>
<dbReference type="GO" id="GO:0071555">
    <property type="term" value="P:cell wall organization"/>
    <property type="evidence" value="ECO:0007669"/>
    <property type="project" value="UniProtKB-KW"/>
</dbReference>
<dbReference type="GO" id="GO:0006048">
    <property type="term" value="P:UDP-N-acetylglucosamine biosynthetic process"/>
    <property type="evidence" value="ECO:0007669"/>
    <property type="project" value="UniProtKB-UniPathway"/>
</dbReference>
<dbReference type="GO" id="GO:0009245">
    <property type="term" value="P:lipid A biosynthetic process"/>
    <property type="evidence" value="ECO:0007669"/>
    <property type="project" value="UniProtKB-UniRule"/>
</dbReference>
<feature type="binding site" evidence="20">
    <location>
        <position position="228"/>
    </location>
    <ligand>
        <name>Mg(2+)</name>
        <dbReference type="ChEBI" id="CHEBI:18420"/>
    </ligand>
</feature>
<dbReference type="Gene3D" id="2.160.10.10">
    <property type="entry name" value="Hexapeptide repeat proteins"/>
    <property type="match status" value="1"/>
</dbReference>
<dbReference type="Pfam" id="PF25087">
    <property type="entry name" value="GMPPB_C"/>
    <property type="match status" value="1"/>
</dbReference>
<evidence type="ECO:0000256" key="14">
    <source>
        <dbReference type="ARBA" id="ARBA00023268"/>
    </source>
</evidence>
<evidence type="ECO:0000313" key="33">
    <source>
        <dbReference type="EMBL" id="SCB66116.1"/>
    </source>
</evidence>
<reference evidence="29 40" key="6">
    <citation type="submission" date="2016-12" db="EMBL/GenBank/DDBJ databases">
        <title>Genome Sequences of Twelve Sporeforming Bacillus Species Isolated from Foods.</title>
        <authorList>
            <person name="De Jong A."/>
            <person name="Holsappel S."/>
            <person name="Kuipers O.P."/>
        </authorList>
    </citation>
    <scope>NUCLEOTIDE SEQUENCE [LARGE SCALE GENOMIC DNA]</scope>
    <source>
        <strain evidence="29 40">S3E15</strain>
    </source>
</reference>
<dbReference type="Proteomes" id="UP000596196">
    <property type="component" value="Chromosome"/>
</dbReference>
<comment type="catalytic activity">
    <reaction evidence="17 20">
        <text>alpha-D-glucosamine 1-phosphate + acetyl-CoA = N-acetyl-alpha-D-glucosamine 1-phosphate + CoA + H(+)</text>
        <dbReference type="Rhea" id="RHEA:13725"/>
        <dbReference type="ChEBI" id="CHEBI:15378"/>
        <dbReference type="ChEBI" id="CHEBI:57287"/>
        <dbReference type="ChEBI" id="CHEBI:57288"/>
        <dbReference type="ChEBI" id="CHEBI:57776"/>
        <dbReference type="ChEBI" id="CHEBI:58516"/>
        <dbReference type="EC" id="2.3.1.157"/>
    </reaction>
</comment>
<feature type="binding site" evidence="20">
    <location>
        <position position="73"/>
    </location>
    <ligand>
        <name>UDP-N-acetyl-alpha-D-glucosamine</name>
        <dbReference type="ChEBI" id="CHEBI:57705"/>
    </ligand>
</feature>
<dbReference type="InterPro" id="IPR005835">
    <property type="entry name" value="NTP_transferase_dom"/>
</dbReference>
<dbReference type="SUPFAM" id="SSF51161">
    <property type="entry name" value="Trimeric LpxA-like enzymes"/>
    <property type="match status" value="1"/>
</dbReference>
<dbReference type="CDD" id="cd02540">
    <property type="entry name" value="GT2_GlmU_N_bac"/>
    <property type="match status" value="1"/>
</dbReference>
<comment type="catalytic activity">
    <reaction evidence="18 20">
        <text>N-acetyl-alpha-D-glucosamine 1-phosphate + UTP + H(+) = UDP-N-acetyl-alpha-D-glucosamine + diphosphate</text>
        <dbReference type="Rhea" id="RHEA:13509"/>
        <dbReference type="ChEBI" id="CHEBI:15378"/>
        <dbReference type="ChEBI" id="CHEBI:33019"/>
        <dbReference type="ChEBI" id="CHEBI:46398"/>
        <dbReference type="ChEBI" id="CHEBI:57705"/>
        <dbReference type="ChEBI" id="CHEBI:57776"/>
        <dbReference type="EC" id="2.7.7.23"/>
    </reaction>
</comment>
<evidence type="ECO:0000313" key="43">
    <source>
        <dbReference type="Proteomes" id="UP000256530"/>
    </source>
</evidence>
<evidence type="ECO:0000313" key="37">
    <source>
        <dbReference type="Proteomes" id="UP000175835"/>
    </source>
</evidence>
<feature type="region of interest" description="Pyrophosphorylase" evidence="20">
    <location>
        <begin position="1"/>
        <end position="230"/>
    </location>
</feature>
<comment type="cofactor">
    <cofactor evidence="20">
        <name>Mg(2+)</name>
        <dbReference type="ChEBI" id="CHEBI:18420"/>
    </cofactor>
    <text evidence="20">Binds 1 Mg(2+) ion per subunit.</text>
</comment>
<dbReference type="Proteomes" id="UP000175706">
    <property type="component" value="Unassembled WGS sequence"/>
</dbReference>
<dbReference type="UniPathway" id="UPA00973"/>
<dbReference type="EMBL" id="LXLX01000002">
    <property type="protein sequence ID" value="OFE02560.1"/>
    <property type="molecule type" value="Genomic_DNA"/>
</dbReference>
<dbReference type="EC" id="2.7.7.23" evidence="20"/>
<evidence type="ECO:0000313" key="29">
    <source>
        <dbReference type="EMBL" id="OSX90026.1"/>
    </source>
</evidence>
<evidence type="ECO:0000256" key="12">
    <source>
        <dbReference type="ARBA" id="ARBA00022960"/>
    </source>
</evidence>
<accession>A0A0B5RVL6</accession>
<comment type="subcellular location">
    <subcellularLocation>
        <location evidence="1 20">Cytoplasm</location>
    </subcellularLocation>
</comment>
<reference evidence="33 41" key="4">
    <citation type="submission" date="2016-08" db="EMBL/GenBank/DDBJ databases">
        <authorList>
            <person name="Seilhamer J.J."/>
        </authorList>
    </citation>
    <scope>NUCLEOTIDE SEQUENCE [LARGE SCALE GENOMIC DNA]</scope>
    <source>
        <strain evidence="33 41">SDA_GO95</strain>
    </source>
</reference>
<reference evidence="36 37" key="3">
    <citation type="submission" date="2016-05" db="EMBL/GenBank/DDBJ databases">
        <title>Bacillus thuringiensis and Bacillus weihenstephanensis as novel biocontrol agents of wilt causing Verticillium species.</title>
        <authorList>
            <person name="Hollensteiner J."/>
            <person name="Wemheuer F."/>
            <person name="Harting R."/>
            <person name="Kolarzyk A."/>
            <person name="Diaz-Valerio S."/>
            <person name="Poehlein A."/>
            <person name="Brzuszkiewicz E."/>
            <person name="Nesemann K."/>
            <person name="Braus-Stromeyer S."/>
            <person name="Braus G."/>
            <person name="Daniel R."/>
            <person name="Liesegang H."/>
        </authorList>
    </citation>
    <scope>NUCLEOTIDE SEQUENCE [LARGE SCALE GENOMIC DNA]</scope>
    <source>
        <strain evidence="27 37">GOE11</strain>
        <strain evidence="26 36">GOE8</strain>
    </source>
</reference>
<feature type="binding site" evidence="20">
    <location>
        <position position="423"/>
    </location>
    <ligand>
        <name>acetyl-CoA</name>
        <dbReference type="ChEBI" id="CHEBI:57288"/>
    </ligand>
</feature>
<feature type="region of interest" description="N-acetyltransferase" evidence="20">
    <location>
        <begin position="252"/>
        <end position="459"/>
    </location>
</feature>
<feature type="binding site" evidence="20">
    <location>
        <begin position="9"/>
        <end position="12"/>
    </location>
    <ligand>
        <name>UDP-N-acetyl-alpha-D-glucosamine</name>
        <dbReference type="ChEBI" id="CHEBI:57705"/>
    </ligand>
</feature>
<sequence length="459" mass="49435">MSNRFAVILAAGKGTRMKSKLYKVLHPVCGKPMVQHVVNEVSQLGLQKLVTVVGHGAEKVQEQLGNVSEFALQAEQLGTAHAVDQAASVLANEEGTTLVICGDTPLITAETMEALLQQHEEAGAMATVLTAYIEEPAGYGRIVRNENGHVEKIVEHKDANEKELAIKEINTGTYCFDNKALFASLSKVSNDNVQGEYYLPDVIEILKNEGHIVSAYQTEHFDETLGVNDRVALSQAEIIMKNRINRKNMVNGVTIIDPSNTYISADAIIGSDTVLHPGTVIEGNTVIGSDCEIGPHTVIRDSEIGDRTVIRQSTVHDSKLGTEVSVGPFAHIRPDSVIGDEVRVGNFVEIKKTVFGNRSKASHLSYIGDAQVGEDVNLGCGSITVNYDGKNKFKTVIGNGVFIGCNSNLVAPVTVEDGAYVAAGSTITENVPSKALSVARARQVNKEDYVDQLLNKKKS</sequence>
<gene>
    <name evidence="20 30" type="primary">glmU</name>
    <name evidence="25" type="ORF">AWW70_17145</name>
    <name evidence="23" type="ORF">B7492_00280</name>
    <name evidence="30" type="ORF">BACWE_27160</name>
    <name evidence="28" type="ORF">BW900_24750</name>
    <name evidence="33" type="ORF">BWGO95_00039</name>
    <name evidence="27" type="ORF">BWGOE11_00410</name>
    <name evidence="26" type="ORF">BWGOE8_00410</name>
    <name evidence="32" type="ORF">DET55_13731</name>
    <name evidence="31" type="ORF">I6G81_27845</name>
    <name evidence="24" type="ORF">III_00029</name>
    <name evidence="29" type="ORF">S3E15_02797</name>
</gene>
<dbReference type="Proteomes" id="UP000236165">
    <property type="component" value="Unassembled WGS sequence"/>
</dbReference>
<feature type="domain" description="Nucleotidyl transferase" evidence="21">
    <location>
        <begin position="6"/>
        <end position="213"/>
    </location>
</feature>
<feature type="binding site" evidence="20">
    <location>
        <position position="170"/>
    </location>
    <ligand>
        <name>UDP-N-acetyl-alpha-D-glucosamine</name>
        <dbReference type="ChEBI" id="CHEBI:57705"/>
    </ligand>
</feature>
<evidence type="ECO:0000313" key="32">
    <source>
        <dbReference type="EMBL" id="REF19249.1"/>
    </source>
</evidence>
<evidence type="ECO:0000313" key="36">
    <source>
        <dbReference type="Proteomes" id="UP000175706"/>
    </source>
</evidence>
<dbReference type="Proteomes" id="UP000192932">
    <property type="component" value="Chromosome"/>
</dbReference>
<comment type="pathway">
    <text evidence="2 20">Nucleotide-sugar biosynthesis; UDP-N-acetyl-alpha-D-glucosamine biosynthesis; N-acetyl-alpha-D-glucosamine 1-phosphate from alpha-D-glucosamine 6-phosphate (route II): step 2/2.</text>
</comment>
<dbReference type="InterPro" id="IPR050065">
    <property type="entry name" value="GlmU-like"/>
</dbReference>
<evidence type="ECO:0000256" key="7">
    <source>
        <dbReference type="ARBA" id="ARBA00022679"/>
    </source>
</evidence>
<dbReference type="UniPathway" id="UPA00113">
    <property type="reaction ID" value="UER00532"/>
</dbReference>
<accession>A0A084ITD0</accession>
<dbReference type="PROSITE" id="PS00101">
    <property type="entry name" value="HEXAPEP_TRANSFERASES"/>
    <property type="match status" value="1"/>
</dbReference>
<dbReference type="FunFam" id="2.160.10.10:FF:000016">
    <property type="entry name" value="Bifunctional protein GlmU"/>
    <property type="match status" value="1"/>
</dbReference>
<evidence type="ECO:0000313" key="41">
    <source>
        <dbReference type="Proteomes" id="UP000195696"/>
    </source>
</evidence>
<accession>J8J2F8</accession>
<dbReference type="Proteomes" id="UP000175835">
    <property type="component" value="Unassembled WGS sequence"/>
</dbReference>
<reference evidence="24 34" key="1">
    <citation type="submission" date="2012-04" db="EMBL/GenBank/DDBJ databases">
        <title>The Genome Sequence of Bacillus cereus VD078.</title>
        <authorList>
            <consortium name="The Broad Institute Genome Sequencing Platform"/>
            <consortium name="The Broad Institute Genome Sequencing Center for Infectious Disease"/>
            <person name="Feldgarden M."/>
            <person name="Van der Auwera G.A."/>
            <person name="Mahillon J."/>
            <person name="Duprez V."/>
            <person name="Timmery S."/>
            <person name="Mattelet C."/>
            <person name="Dierick K."/>
            <person name="Sun M."/>
            <person name="Yu Z."/>
            <person name="Zhu L."/>
            <person name="Hu X."/>
            <person name="Shank E.B."/>
            <person name="Swiecicka I."/>
            <person name="Hansen B.M."/>
            <person name="Andrup L."/>
            <person name="Young S.K."/>
            <person name="Zeng Q."/>
            <person name="Gargeya S."/>
            <person name="Fitzgerald M."/>
            <person name="Haas B."/>
            <person name="Abouelleil A."/>
            <person name="Alvarado L."/>
            <person name="Arachchi H.M."/>
            <person name="Berlin A."/>
            <person name="Chapman S.B."/>
            <person name="Goldberg J."/>
            <person name="Griggs A."/>
            <person name="Gujja S."/>
            <person name="Hansen M."/>
            <person name="Howarth C."/>
            <person name="Imamovic A."/>
            <person name="Larimer J."/>
            <person name="McCowen C."/>
            <person name="Montmayeur A."/>
            <person name="Murphy C."/>
            <person name="Neiman D."/>
            <person name="Pearson M."/>
            <person name="Priest M."/>
            <person name="Roberts A."/>
            <person name="Saif S."/>
            <person name="Shea T."/>
            <person name="Sisk P."/>
            <person name="Sykes S."/>
            <person name="Wortman J."/>
            <person name="Nusbaum C."/>
            <person name="Birren B."/>
        </authorList>
    </citation>
    <scope>NUCLEOTIDE SEQUENCE [LARGE SCALE GENOMIC DNA]</scope>
    <source>
        <strain evidence="24 34">VD078</strain>
    </source>
</reference>
<dbReference type="Pfam" id="PF00132">
    <property type="entry name" value="Hexapep"/>
    <property type="match status" value="1"/>
</dbReference>